<dbReference type="Pfam" id="PF01575">
    <property type="entry name" value="MaoC_dehydratas"/>
    <property type="match status" value="1"/>
</dbReference>
<evidence type="ECO:0000313" key="4">
    <source>
        <dbReference type="Proteomes" id="UP000715441"/>
    </source>
</evidence>
<sequence>MTSTTREPSTVSWADVRTGDELPSVSLPVDMRRLVLAAGGGRDLSPLHYDVEFAQAAGNRTAFANTTLQMAFANRVVDDWVGSAGRLVGLKLRMKAPIYLGTTMTSRARVTGTRSDGDGDFADVVLEIFTEDGLCTTTELVVRFEHQGEA</sequence>
<dbReference type="InterPro" id="IPR029069">
    <property type="entry name" value="HotDog_dom_sf"/>
</dbReference>
<reference evidence="3 4" key="1">
    <citation type="submission" date="2020-04" db="EMBL/GenBank/DDBJ databases">
        <title>Novel species.</title>
        <authorList>
            <person name="Teo W.F.A."/>
            <person name="Lipun K."/>
            <person name="Srisuk N."/>
            <person name="Duangmal K."/>
        </authorList>
    </citation>
    <scope>NUCLEOTIDE SEQUENCE [LARGE SCALE GENOMIC DNA]</scope>
    <source>
        <strain evidence="3 4">K13G38</strain>
    </source>
</reference>
<dbReference type="InterPro" id="IPR002539">
    <property type="entry name" value="MaoC-like_dom"/>
</dbReference>
<name>A0ABX1J8I7_9PSEU</name>
<gene>
    <name evidence="3" type="ORF">HFP15_24775</name>
</gene>
<feature type="domain" description="MaoC-like" evidence="2">
    <location>
        <begin position="27"/>
        <end position="115"/>
    </location>
</feature>
<dbReference type="SUPFAM" id="SSF54637">
    <property type="entry name" value="Thioesterase/thiol ester dehydrase-isomerase"/>
    <property type="match status" value="1"/>
</dbReference>
<accession>A0ABX1J8I7</accession>
<organism evidence="3 4">
    <name type="scientific">Amycolatopsis acididurans</name>
    <dbReference type="NCBI Taxonomy" id="2724524"/>
    <lineage>
        <taxon>Bacteria</taxon>
        <taxon>Bacillati</taxon>
        <taxon>Actinomycetota</taxon>
        <taxon>Actinomycetes</taxon>
        <taxon>Pseudonocardiales</taxon>
        <taxon>Pseudonocardiaceae</taxon>
        <taxon>Amycolatopsis</taxon>
    </lineage>
</organism>
<dbReference type="Gene3D" id="3.10.129.10">
    <property type="entry name" value="Hotdog Thioesterase"/>
    <property type="match status" value="1"/>
</dbReference>
<comment type="caution">
    <text evidence="3">The sequence shown here is derived from an EMBL/GenBank/DDBJ whole genome shotgun (WGS) entry which is preliminary data.</text>
</comment>
<dbReference type="RefSeq" id="WP_168519140.1">
    <property type="nucleotide sequence ID" value="NZ_JAAXLS010000020.1"/>
</dbReference>
<evidence type="ECO:0000313" key="3">
    <source>
        <dbReference type="EMBL" id="NKQ56097.1"/>
    </source>
</evidence>
<protein>
    <recommendedName>
        <fullName evidence="2">MaoC-like domain-containing protein</fullName>
    </recommendedName>
</protein>
<dbReference type="Proteomes" id="UP000715441">
    <property type="component" value="Unassembled WGS sequence"/>
</dbReference>
<proteinExistence type="inferred from homology"/>
<evidence type="ECO:0000256" key="1">
    <source>
        <dbReference type="ARBA" id="ARBA00005254"/>
    </source>
</evidence>
<keyword evidence="4" id="KW-1185">Reference proteome</keyword>
<comment type="similarity">
    <text evidence="1">Belongs to the enoyl-CoA hydratase/isomerase family.</text>
</comment>
<evidence type="ECO:0000259" key="2">
    <source>
        <dbReference type="Pfam" id="PF01575"/>
    </source>
</evidence>
<dbReference type="EMBL" id="JAAXLS010000020">
    <property type="protein sequence ID" value="NKQ56097.1"/>
    <property type="molecule type" value="Genomic_DNA"/>
</dbReference>